<dbReference type="InterPro" id="IPR048350">
    <property type="entry name" value="S-Me-THD-like_C"/>
</dbReference>
<proteinExistence type="predicted"/>
<evidence type="ECO:0000313" key="4">
    <source>
        <dbReference type="Proteomes" id="UP001366166"/>
    </source>
</evidence>
<dbReference type="Pfam" id="PF06032">
    <property type="entry name" value="S-Me-THD_N"/>
    <property type="match status" value="1"/>
</dbReference>
<name>A0AAU9EFI6_9BACT</name>
<accession>A0AAU9EFI6</accession>
<organism evidence="3 4">
    <name type="scientific">Desulfoferula mesophila</name>
    <dbReference type="NCBI Taxonomy" id="3058419"/>
    <lineage>
        <taxon>Bacteria</taxon>
        <taxon>Pseudomonadati</taxon>
        <taxon>Thermodesulfobacteriota</taxon>
        <taxon>Desulfarculia</taxon>
        <taxon>Desulfarculales</taxon>
        <taxon>Desulfarculaceae</taxon>
        <taxon>Desulfoferula</taxon>
    </lineage>
</organism>
<gene>
    <name evidence="3" type="ORF">FAK_29990</name>
</gene>
<feature type="domain" description="S-Me-THD-like C-terminal" evidence="2">
    <location>
        <begin position="168"/>
        <end position="319"/>
    </location>
</feature>
<evidence type="ECO:0000259" key="1">
    <source>
        <dbReference type="Pfam" id="PF06032"/>
    </source>
</evidence>
<dbReference type="SUPFAM" id="SSF160991">
    <property type="entry name" value="CV3147-like"/>
    <property type="match status" value="1"/>
</dbReference>
<dbReference type="InterPro" id="IPR010318">
    <property type="entry name" value="S-Me-THD_N"/>
</dbReference>
<dbReference type="InterPro" id="IPR027479">
    <property type="entry name" value="S-Me-THD_N_sf"/>
</dbReference>
<dbReference type="Gene3D" id="3.40.1610.10">
    <property type="entry name" value="CV3147-like domain"/>
    <property type="match status" value="1"/>
</dbReference>
<dbReference type="Pfam" id="PF20906">
    <property type="entry name" value="S-Me-THD_C"/>
    <property type="match status" value="1"/>
</dbReference>
<feature type="domain" description="S-Me-THD N-terminal" evidence="1">
    <location>
        <begin position="2"/>
        <end position="136"/>
    </location>
</feature>
<dbReference type="EMBL" id="AP028679">
    <property type="protein sequence ID" value="BEQ15933.1"/>
    <property type="molecule type" value="Genomic_DNA"/>
</dbReference>
<dbReference type="Proteomes" id="UP001366166">
    <property type="component" value="Chromosome"/>
</dbReference>
<reference evidence="4" key="1">
    <citation type="journal article" date="2023" name="Arch. Microbiol.">
        <title>Desulfoferula mesophilus gen. nov. sp. nov., a mesophilic sulfate-reducing bacterium isolated from a brackish lake sediment.</title>
        <authorList>
            <person name="Watanabe T."/>
            <person name="Yabe T."/>
            <person name="Tsuji J.M."/>
            <person name="Fukui M."/>
        </authorList>
    </citation>
    <scope>NUCLEOTIDE SEQUENCE [LARGE SCALE GENOMIC DNA]</scope>
    <source>
        <strain evidence="4">12FAK</strain>
    </source>
</reference>
<dbReference type="Gene3D" id="2.40.390.10">
    <property type="entry name" value="CV3147-like"/>
    <property type="match status" value="1"/>
</dbReference>
<evidence type="ECO:0000313" key="3">
    <source>
        <dbReference type="EMBL" id="BEQ15933.1"/>
    </source>
</evidence>
<evidence type="ECO:0008006" key="5">
    <source>
        <dbReference type="Google" id="ProtNLM"/>
    </source>
</evidence>
<dbReference type="KEGG" id="dmp:FAK_29990"/>
<evidence type="ECO:0000259" key="2">
    <source>
        <dbReference type="Pfam" id="PF20906"/>
    </source>
</evidence>
<sequence>MVEALVMGGAFLGGGGGGSTEEGLRLGRLALELGTPIILELDDMDPAAWVATVSMVGAPAAQEAFLEPMDHVRALGKLAENLDAPLGGIICNEMGGLASVNGLLQSAVLGLPMIDAPCNGRAHPIAAMGSMGLHLMERYVSVQAACGGNREQGRRLEMVVKGGLENCSAMVRQAAVRAGGLVAVARNPVQCAWLTEHCAVGAMAMAQKLGEMLLAEAAAGRKAAAVSDFLGGAVLATAKVEQKELVTKGGFDLGSLVLASGHELVFWNEYMLVERRGKVPFSFPDLITTLDAASGLPVSSAEVGLGQEVILVGAPAGSLLLGAGARDTELWRRAEEAIGSPLGADAAGDVNAA</sequence>
<protein>
    <recommendedName>
        <fullName evidence="5">DUF917 family protein</fullName>
    </recommendedName>
</protein>
<keyword evidence="4" id="KW-1185">Reference proteome</keyword>
<dbReference type="InterPro" id="IPR024071">
    <property type="entry name" value="S-Me-THD_C_sf"/>
</dbReference>
<dbReference type="AlphaFoldDB" id="A0AAU9EFI6"/>